<feature type="region of interest" description="Disordered" evidence="5">
    <location>
        <begin position="293"/>
        <end position="333"/>
    </location>
</feature>
<dbReference type="GO" id="GO:0004930">
    <property type="term" value="F:G protein-coupled receptor activity"/>
    <property type="evidence" value="ECO:0007669"/>
    <property type="project" value="TreeGrafter"/>
</dbReference>
<accession>A0A8B8E439</accession>
<feature type="transmembrane region" description="Helical" evidence="6">
    <location>
        <begin position="59"/>
        <end position="76"/>
    </location>
</feature>
<dbReference type="Gene3D" id="1.20.1070.10">
    <property type="entry name" value="Rhodopsin 7-helix transmembrane proteins"/>
    <property type="match status" value="1"/>
</dbReference>
<dbReference type="Proteomes" id="UP000694844">
    <property type="component" value="Chromosome 4"/>
</dbReference>
<dbReference type="PANTHER" id="PTHR23112:SF0">
    <property type="entry name" value="TRANSMEMBRANE PROTEIN 116"/>
    <property type="match status" value="1"/>
</dbReference>
<feature type="transmembrane region" description="Helical" evidence="6">
    <location>
        <begin position="96"/>
        <end position="123"/>
    </location>
</feature>
<comment type="subcellular location">
    <subcellularLocation>
        <location evidence="1">Membrane</location>
        <topology evidence="1">Multi-pass membrane protein</topology>
    </subcellularLocation>
</comment>
<feature type="transmembrane region" description="Helical" evidence="6">
    <location>
        <begin position="20"/>
        <end position="38"/>
    </location>
</feature>
<dbReference type="CDD" id="cd00637">
    <property type="entry name" value="7tm_classA_rhodopsin-like"/>
    <property type="match status" value="1"/>
</dbReference>
<feature type="transmembrane region" description="Helical" evidence="6">
    <location>
        <begin position="257"/>
        <end position="279"/>
    </location>
</feature>
<organism evidence="8 9">
    <name type="scientific">Crassostrea virginica</name>
    <name type="common">Eastern oyster</name>
    <dbReference type="NCBI Taxonomy" id="6565"/>
    <lineage>
        <taxon>Eukaryota</taxon>
        <taxon>Metazoa</taxon>
        <taxon>Spiralia</taxon>
        <taxon>Lophotrochozoa</taxon>
        <taxon>Mollusca</taxon>
        <taxon>Bivalvia</taxon>
        <taxon>Autobranchia</taxon>
        <taxon>Pteriomorphia</taxon>
        <taxon>Ostreida</taxon>
        <taxon>Ostreoidea</taxon>
        <taxon>Ostreidae</taxon>
        <taxon>Crassostrea</taxon>
    </lineage>
</organism>
<dbReference type="OrthoDB" id="6124582at2759"/>
<keyword evidence="2 6" id="KW-0812">Transmembrane</keyword>
<dbReference type="PROSITE" id="PS50262">
    <property type="entry name" value="G_PROTEIN_RECEP_F1_2"/>
    <property type="match status" value="1"/>
</dbReference>
<dbReference type="SUPFAM" id="SSF81321">
    <property type="entry name" value="Family A G protein-coupled receptor-like"/>
    <property type="match status" value="1"/>
</dbReference>
<protein>
    <submittedName>
        <fullName evidence="9">Uncharacterized protein LOC111131642</fullName>
    </submittedName>
</protein>
<evidence type="ECO:0000256" key="6">
    <source>
        <dbReference type="SAM" id="Phobius"/>
    </source>
</evidence>
<feature type="domain" description="G-protein coupled receptors family 1 profile" evidence="7">
    <location>
        <begin position="34"/>
        <end position="278"/>
    </location>
</feature>
<dbReference type="GeneID" id="111131642"/>
<reference evidence="9" key="1">
    <citation type="submission" date="2025-08" db="UniProtKB">
        <authorList>
            <consortium name="RefSeq"/>
        </authorList>
    </citation>
    <scope>IDENTIFICATION</scope>
    <source>
        <tissue evidence="9">Whole sample</tissue>
    </source>
</reference>
<evidence type="ECO:0000256" key="1">
    <source>
        <dbReference type="ARBA" id="ARBA00004141"/>
    </source>
</evidence>
<proteinExistence type="predicted"/>
<evidence type="ECO:0000259" key="7">
    <source>
        <dbReference type="PROSITE" id="PS50262"/>
    </source>
</evidence>
<dbReference type="PANTHER" id="PTHR23112">
    <property type="entry name" value="G PROTEIN-COUPLED RECEPTOR 157-RELATED"/>
    <property type="match status" value="1"/>
</dbReference>
<dbReference type="GO" id="GO:0005886">
    <property type="term" value="C:plasma membrane"/>
    <property type="evidence" value="ECO:0007669"/>
    <property type="project" value="TreeGrafter"/>
</dbReference>
<feature type="compositionally biased region" description="Polar residues" evidence="5">
    <location>
        <begin position="317"/>
        <end position="333"/>
    </location>
</feature>
<keyword evidence="8" id="KW-1185">Reference proteome</keyword>
<feature type="transmembrane region" description="Helical" evidence="6">
    <location>
        <begin position="230"/>
        <end position="251"/>
    </location>
</feature>
<evidence type="ECO:0000313" key="8">
    <source>
        <dbReference type="Proteomes" id="UP000694844"/>
    </source>
</evidence>
<dbReference type="AlphaFoldDB" id="A0A8B8E439"/>
<name>A0A8B8E439_CRAVI</name>
<dbReference type="RefSeq" id="XP_022334975.1">
    <property type="nucleotide sequence ID" value="XM_022479267.1"/>
</dbReference>
<evidence type="ECO:0000256" key="5">
    <source>
        <dbReference type="SAM" id="MobiDB-lite"/>
    </source>
</evidence>
<evidence type="ECO:0000256" key="3">
    <source>
        <dbReference type="ARBA" id="ARBA00022989"/>
    </source>
</evidence>
<feature type="transmembrane region" description="Helical" evidence="6">
    <location>
        <begin position="176"/>
        <end position="198"/>
    </location>
</feature>
<gene>
    <name evidence="9" type="primary">LOC111131642</name>
</gene>
<dbReference type="InterPro" id="IPR017452">
    <property type="entry name" value="GPCR_Rhodpsn_7TM"/>
</dbReference>
<keyword evidence="3 6" id="KW-1133">Transmembrane helix</keyword>
<keyword evidence="4 6" id="KW-0472">Membrane</keyword>
<dbReference type="GO" id="GO:0007189">
    <property type="term" value="P:adenylate cyclase-activating G protein-coupled receptor signaling pathway"/>
    <property type="evidence" value="ECO:0007669"/>
    <property type="project" value="TreeGrafter"/>
</dbReference>
<evidence type="ECO:0000313" key="9">
    <source>
        <dbReference type="RefSeq" id="XP_022334975.1"/>
    </source>
</evidence>
<sequence length="333" mass="37559">MSSMYNVTLLGWDDGTFYPLHITAIVCMSCSFLASVVVTMASFKTPKKGFYSWSRSERFVVYLAVSEMGFNFVHMFDHVTMVIEEDHVRPLELCQFYAFLIVLLVTIKNWILVTISLNAFLLMRFHHQMEFGARDWRLFAVVVGFPLLICTAALSFQQLGPAGAFCLVKPGLATFLLTTIPCIVILAVNTTLYLLTWFHIRRDAQRIKSIIGTQAQSGTAYIQAAKTMTLFITVFTVQWWAVAVYGIWQIITDDVPPVVYMFVVVFTNIGGCLNLVVYLSILKKRRRTMAVGTLLPTSRPRDQNPYQVKTSDKEKAQSSTAKQEAHSTGQASL</sequence>
<evidence type="ECO:0000256" key="4">
    <source>
        <dbReference type="ARBA" id="ARBA00023136"/>
    </source>
</evidence>
<feature type="transmembrane region" description="Helical" evidence="6">
    <location>
        <begin position="135"/>
        <end position="156"/>
    </location>
</feature>
<evidence type="ECO:0000256" key="2">
    <source>
        <dbReference type="ARBA" id="ARBA00022692"/>
    </source>
</evidence>
<dbReference type="KEGG" id="cvn:111131642"/>